<feature type="transmembrane region" description="Helical" evidence="1">
    <location>
        <begin position="6"/>
        <end position="39"/>
    </location>
</feature>
<reference evidence="3" key="1">
    <citation type="journal article" date="2019" name="Int. J. Syst. Evol. Microbiol.">
        <title>The Global Catalogue of Microorganisms (GCM) 10K type strain sequencing project: providing services to taxonomists for standard genome sequencing and annotation.</title>
        <authorList>
            <consortium name="The Broad Institute Genomics Platform"/>
            <consortium name="The Broad Institute Genome Sequencing Center for Infectious Disease"/>
            <person name="Wu L."/>
            <person name="Ma J."/>
        </authorList>
    </citation>
    <scope>NUCLEOTIDE SEQUENCE [LARGE SCALE GENOMIC DNA]</scope>
    <source>
        <strain evidence="3">CGMCC 1.12237</strain>
    </source>
</reference>
<comment type="caution">
    <text evidence="2">The sequence shown here is derived from an EMBL/GenBank/DDBJ whole genome shotgun (WGS) entry which is preliminary data.</text>
</comment>
<keyword evidence="1" id="KW-1133">Transmembrane helix</keyword>
<protein>
    <submittedName>
        <fullName evidence="2">Lmo0937 family membrane protein</fullName>
    </submittedName>
</protein>
<dbReference type="EMBL" id="JBHSMC010000027">
    <property type="protein sequence ID" value="MFC5466517.1"/>
    <property type="molecule type" value="Genomic_DNA"/>
</dbReference>
<dbReference type="RefSeq" id="WP_144921486.1">
    <property type="nucleotide sequence ID" value="NZ_JBHSMC010000027.1"/>
</dbReference>
<evidence type="ECO:0000256" key="1">
    <source>
        <dbReference type="SAM" id="Phobius"/>
    </source>
</evidence>
<keyword evidence="1" id="KW-0472">Membrane</keyword>
<organism evidence="2 3">
    <name type="scientific">Lederbergia graminis</name>
    <dbReference type="NCBI Taxonomy" id="735518"/>
    <lineage>
        <taxon>Bacteria</taxon>
        <taxon>Bacillati</taxon>
        <taxon>Bacillota</taxon>
        <taxon>Bacilli</taxon>
        <taxon>Bacillales</taxon>
        <taxon>Bacillaceae</taxon>
        <taxon>Lederbergia</taxon>
    </lineage>
</organism>
<evidence type="ECO:0000313" key="3">
    <source>
        <dbReference type="Proteomes" id="UP001596147"/>
    </source>
</evidence>
<dbReference type="Pfam" id="PF18919">
    <property type="entry name" value="DUF5670"/>
    <property type="match status" value="1"/>
</dbReference>
<accession>A0ABW0LND1</accession>
<gene>
    <name evidence="2" type="ORF">ACFPM4_17480</name>
</gene>
<keyword evidence="1" id="KW-0812">Transmembrane</keyword>
<proteinExistence type="predicted"/>
<dbReference type="Proteomes" id="UP001596147">
    <property type="component" value="Unassembled WGS sequence"/>
</dbReference>
<sequence>MLWTIIGIIFVLWLLGFLFDIAGNLVHVLLVIALIVFIFQMMAGRRKG</sequence>
<name>A0ABW0LND1_9BACI</name>
<keyword evidence="3" id="KW-1185">Reference proteome</keyword>
<dbReference type="InterPro" id="IPR043727">
    <property type="entry name" value="Lmo0937-like"/>
</dbReference>
<dbReference type="NCBIfam" id="NF033488">
    <property type="entry name" value="lmo0937_fam_TM"/>
    <property type="match status" value="1"/>
</dbReference>
<evidence type="ECO:0000313" key="2">
    <source>
        <dbReference type="EMBL" id="MFC5466517.1"/>
    </source>
</evidence>